<keyword evidence="2" id="KW-1185">Reference proteome</keyword>
<sequence length="101" mass="12044">MIKDKFRGVELSFGYPFNSQNQIQNCLLRHPKIYINWYTFGALINNWVHTVPLKSKQGIVEFLHRLHQQCFVSLFSPLLSRLCLFDSFLSLDWIEIEREEP</sequence>
<dbReference type="AlphaFoldDB" id="A0AAP0PXT8"/>
<gene>
    <name evidence="1" type="ORF">Syun_006639</name>
</gene>
<protein>
    <submittedName>
        <fullName evidence="1">Uncharacterized protein</fullName>
    </submittedName>
</protein>
<reference evidence="1 2" key="1">
    <citation type="submission" date="2024-01" db="EMBL/GenBank/DDBJ databases">
        <title>Genome assemblies of Stephania.</title>
        <authorList>
            <person name="Yang L."/>
        </authorList>
    </citation>
    <scope>NUCLEOTIDE SEQUENCE [LARGE SCALE GENOMIC DNA]</scope>
    <source>
        <strain evidence="1">YNDBR</strain>
        <tissue evidence="1">Leaf</tissue>
    </source>
</reference>
<accession>A0AAP0PXT8</accession>
<name>A0AAP0PXT8_9MAGN</name>
<evidence type="ECO:0000313" key="2">
    <source>
        <dbReference type="Proteomes" id="UP001420932"/>
    </source>
</evidence>
<dbReference type="Proteomes" id="UP001420932">
    <property type="component" value="Unassembled WGS sequence"/>
</dbReference>
<evidence type="ECO:0000313" key="1">
    <source>
        <dbReference type="EMBL" id="KAK9160298.1"/>
    </source>
</evidence>
<dbReference type="EMBL" id="JBBNAF010000003">
    <property type="protein sequence ID" value="KAK9160298.1"/>
    <property type="molecule type" value="Genomic_DNA"/>
</dbReference>
<comment type="caution">
    <text evidence="1">The sequence shown here is derived from an EMBL/GenBank/DDBJ whole genome shotgun (WGS) entry which is preliminary data.</text>
</comment>
<organism evidence="1 2">
    <name type="scientific">Stephania yunnanensis</name>
    <dbReference type="NCBI Taxonomy" id="152371"/>
    <lineage>
        <taxon>Eukaryota</taxon>
        <taxon>Viridiplantae</taxon>
        <taxon>Streptophyta</taxon>
        <taxon>Embryophyta</taxon>
        <taxon>Tracheophyta</taxon>
        <taxon>Spermatophyta</taxon>
        <taxon>Magnoliopsida</taxon>
        <taxon>Ranunculales</taxon>
        <taxon>Menispermaceae</taxon>
        <taxon>Menispermoideae</taxon>
        <taxon>Cissampelideae</taxon>
        <taxon>Stephania</taxon>
    </lineage>
</organism>
<proteinExistence type="predicted"/>